<evidence type="ECO:0000259" key="1">
    <source>
        <dbReference type="Pfam" id="PF08242"/>
    </source>
</evidence>
<dbReference type="AlphaFoldDB" id="A0A4V3SAE2"/>
<keyword evidence="3" id="KW-1185">Reference proteome</keyword>
<dbReference type="InterPro" id="IPR029063">
    <property type="entry name" value="SAM-dependent_MTases_sf"/>
</dbReference>
<dbReference type="Pfam" id="PF08242">
    <property type="entry name" value="Methyltransf_12"/>
    <property type="match status" value="1"/>
</dbReference>
<dbReference type="STRING" id="300112.A0A4V3SAE2"/>
<dbReference type="EMBL" id="QBLH01002326">
    <property type="protein sequence ID" value="TGZ48754.1"/>
    <property type="molecule type" value="Genomic_DNA"/>
</dbReference>
<accession>A0A4V3SAE2</accession>
<reference evidence="2 3" key="1">
    <citation type="journal article" date="2019" name="Philos. Trans. R. Soc. Lond., B, Biol. Sci.">
        <title>Ant behaviour and brain gene expression of defending hosts depend on the ecological success of the intruding social parasite.</title>
        <authorList>
            <person name="Kaur R."/>
            <person name="Stoldt M."/>
            <person name="Jongepier E."/>
            <person name="Feldmeyer B."/>
            <person name="Menzel F."/>
            <person name="Bornberg-Bauer E."/>
            <person name="Foitzik S."/>
        </authorList>
    </citation>
    <scope>NUCLEOTIDE SEQUENCE [LARGE SCALE GENOMIC DNA]</scope>
    <source>
        <tissue evidence="2">Whole body</tissue>
    </source>
</reference>
<dbReference type="Proteomes" id="UP000310200">
    <property type="component" value="Unassembled WGS sequence"/>
</dbReference>
<protein>
    <recommendedName>
        <fullName evidence="1">Methyltransferase type 12 domain-containing protein</fullName>
    </recommendedName>
</protein>
<sequence length="120" mass="13833">MGSPKSYITSDELQKCNMLSIIDEFSEDLKDVRGKCMDIGCGPGDITKDFLLPNLSLDAQIIGTDISDSMIKYANKTFKDEKRLHFEVLDIQTKNLPKKYISEFNHIFLFHSLHWCNDIR</sequence>
<gene>
    <name evidence="2" type="ORF">DBV15_06800</name>
</gene>
<feature type="domain" description="Methyltransferase type 12" evidence="1">
    <location>
        <begin position="37"/>
        <end position="119"/>
    </location>
</feature>
<evidence type="ECO:0000313" key="3">
    <source>
        <dbReference type="Proteomes" id="UP000310200"/>
    </source>
</evidence>
<dbReference type="CDD" id="cd02440">
    <property type="entry name" value="AdoMet_MTases"/>
    <property type="match status" value="1"/>
</dbReference>
<evidence type="ECO:0000313" key="2">
    <source>
        <dbReference type="EMBL" id="TGZ48754.1"/>
    </source>
</evidence>
<dbReference type="InterPro" id="IPR013217">
    <property type="entry name" value="Methyltransf_12"/>
</dbReference>
<comment type="caution">
    <text evidence="2">The sequence shown here is derived from an EMBL/GenBank/DDBJ whole genome shotgun (WGS) entry which is preliminary data.</text>
</comment>
<proteinExistence type="predicted"/>
<dbReference type="PANTHER" id="PTHR43861:SF1">
    <property type="entry name" value="TRANS-ACONITATE 2-METHYLTRANSFERASE"/>
    <property type="match status" value="1"/>
</dbReference>
<dbReference type="Gene3D" id="3.40.50.150">
    <property type="entry name" value="Vaccinia Virus protein VP39"/>
    <property type="match status" value="1"/>
</dbReference>
<dbReference type="PANTHER" id="PTHR43861">
    <property type="entry name" value="TRANS-ACONITATE 2-METHYLTRANSFERASE-RELATED"/>
    <property type="match status" value="1"/>
</dbReference>
<organism evidence="2 3">
    <name type="scientific">Temnothorax longispinosus</name>
    <dbReference type="NCBI Taxonomy" id="300112"/>
    <lineage>
        <taxon>Eukaryota</taxon>
        <taxon>Metazoa</taxon>
        <taxon>Ecdysozoa</taxon>
        <taxon>Arthropoda</taxon>
        <taxon>Hexapoda</taxon>
        <taxon>Insecta</taxon>
        <taxon>Pterygota</taxon>
        <taxon>Neoptera</taxon>
        <taxon>Endopterygota</taxon>
        <taxon>Hymenoptera</taxon>
        <taxon>Apocrita</taxon>
        <taxon>Aculeata</taxon>
        <taxon>Formicoidea</taxon>
        <taxon>Formicidae</taxon>
        <taxon>Myrmicinae</taxon>
        <taxon>Temnothorax</taxon>
    </lineage>
</organism>
<name>A0A4V3SAE2_9HYME</name>
<dbReference type="SUPFAM" id="SSF53335">
    <property type="entry name" value="S-adenosyl-L-methionine-dependent methyltransferases"/>
    <property type="match status" value="1"/>
</dbReference>